<evidence type="ECO:0000259" key="4">
    <source>
        <dbReference type="PROSITE" id="PS50118"/>
    </source>
</evidence>
<sequence length="480" mass="51252">MALPANYRQTAMLSSTIAASPSTPPPSSSSTTSSSPSSSSLVSSSSAGSGSSSATVTTASAATTSSSSKSKERVNRPGGNPGSLGGKNNAGGVGSESNVPSPFTTPSHGNPAFAPQKMGGGSSGSKGSSGSSDSRSLPKPPKGPDKPLMPYMRYSRKVWDQVKAANQDLKLWEIGKIIGSMWRDLPEADKQDFVDEYEAEKIEYQKNLEIYHQSTAYQQYVTAKAKAAAGAAAAVKEDADAAAAAAERSAAAAATPSHTATKLDRRIDIQPAEDEEDYDDSVTLKHLSHARYVRNHRLINEVFSDTMVPDVRSVVTSQRLAVLRRQVQSLTMHQKKLENELLQIEEKFDAKKRKFLEAGDAFQVELKRVKSNAPKLDDAYFASLVEREKENLKREGEERQRQQQQQQQSGAPAVANGATCPPPPPPSESSSGPAATNNATLVDSSSEPSQMKSDNLKTEEMTGSENKELEDGATNGTLEK</sequence>
<feature type="compositionally biased region" description="Gly residues" evidence="3">
    <location>
        <begin position="79"/>
        <end position="94"/>
    </location>
</feature>
<name>A0A8B7P7R6_HYAAZ</name>
<feature type="compositionally biased region" description="Basic and acidic residues" evidence="3">
    <location>
        <begin position="391"/>
        <end position="401"/>
    </location>
</feature>
<dbReference type="AlphaFoldDB" id="A0A8B7P7R6"/>
<evidence type="ECO:0000256" key="1">
    <source>
        <dbReference type="PROSITE-ProRule" id="PRU00267"/>
    </source>
</evidence>
<evidence type="ECO:0000256" key="3">
    <source>
        <dbReference type="SAM" id="MobiDB-lite"/>
    </source>
</evidence>
<feature type="compositionally biased region" description="Polar residues" evidence="3">
    <location>
        <begin position="434"/>
        <end position="453"/>
    </location>
</feature>
<dbReference type="GO" id="GO:0031492">
    <property type="term" value="F:nucleosomal DNA binding"/>
    <property type="evidence" value="ECO:0007669"/>
    <property type="project" value="TreeGrafter"/>
</dbReference>
<dbReference type="SUPFAM" id="SSF47095">
    <property type="entry name" value="HMG-box"/>
    <property type="match status" value="1"/>
</dbReference>
<dbReference type="Pfam" id="PF00505">
    <property type="entry name" value="HMG_box"/>
    <property type="match status" value="1"/>
</dbReference>
<dbReference type="OrthoDB" id="30931at2759"/>
<feature type="domain" description="HMG box" evidence="4">
    <location>
        <begin position="144"/>
        <end position="212"/>
    </location>
</feature>
<proteinExistence type="predicted"/>
<reference evidence="6" key="1">
    <citation type="submission" date="2025-08" db="UniProtKB">
        <authorList>
            <consortium name="RefSeq"/>
        </authorList>
    </citation>
    <scope>IDENTIFICATION</scope>
    <source>
        <tissue evidence="6">Whole organism</tissue>
    </source>
</reference>
<evidence type="ECO:0000313" key="6">
    <source>
        <dbReference type="RefSeq" id="XP_018021191.1"/>
    </source>
</evidence>
<organism evidence="5 6">
    <name type="scientific">Hyalella azteca</name>
    <name type="common">Amphipod</name>
    <dbReference type="NCBI Taxonomy" id="294128"/>
    <lineage>
        <taxon>Eukaryota</taxon>
        <taxon>Metazoa</taxon>
        <taxon>Ecdysozoa</taxon>
        <taxon>Arthropoda</taxon>
        <taxon>Crustacea</taxon>
        <taxon>Multicrustacea</taxon>
        <taxon>Malacostraca</taxon>
        <taxon>Eumalacostraca</taxon>
        <taxon>Peracarida</taxon>
        <taxon>Amphipoda</taxon>
        <taxon>Senticaudata</taxon>
        <taxon>Talitrida</taxon>
        <taxon>Talitroidea</taxon>
        <taxon>Hyalellidae</taxon>
        <taxon>Hyalella</taxon>
    </lineage>
</organism>
<dbReference type="PROSITE" id="PS50118">
    <property type="entry name" value="HMG_BOX_2"/>
    <property type="match status" value="1"/>
</dbReference>
<dbReference type="GO" id="GO:0016922">
    <property type="term" value="F:nuclear receptor binding"/>
    <property type="evidence" value="ECO:0007669"/>
    <property type="project" value="TreeGrafter"/>
</dbReference>
<dbReference type="InterPro" id="IPR009071">
    <property type="entry name" value="HMG_box_dom"/>
</dbReference>
<feature type="compositionally biased region" description="Low complexity" evidence="3">
    <location>
        <begin position="125"/>
        <end position="135"/>
    </location>
</feature>
<feature type="coiled-coil region" evidence="2">
    <location>
        <begin position="320"/>
        <end position="354"/>
    </location>
</feature>
<feature type="region of interest" description="Disordered" evidence="3">
    <location>
        <begin position="1"/>
        <end position="150"/>
    </location>
</feature>
<dbReference type="InterPro" id="IPR036910">
    <property type="entry name" value="HMG_box_dom_sf"/>
</dbReference>
<dbReference type="PANTHER" id="PTHR46232">
    <property type="entry name" value="SMARCE1 REGULATOR OF CHROMATIN"/>
    <property type="match status" value="1"/>
</dbReference>
<dbReference type="CDD" id="cd21983">
    <property type="entry name" value="HMG-box_SMARCE1"/>
    <property type="match status" value="1"/>
</dbReference>
<dbReference type="PANTHER" id="PTHR46232:SF1">
    <property type="entry name" value="SWI_SNF-RELATED MATRIX-ASSOCIATED ACTIN-DEPENDENT REGULATOR OF CHROMATIN SUBFAMILY E MEMBER 1"/>
    <property type="match status" value="1"/>
</dbReference>
<dbReference type="GO" id="GO:0016514">
    <property type="term" value="C:SWI/SNF complex"/>
    <property type="evidence" value="ECO:0007669"/>
    <property type="project" value="TreeGrafter"/>
</dbReference>
<protein>
    <submittedName>
        <fullName evidence="6">SWI/SNF-related matrix-associated actin-dependent regulator of chromatin subfamily E member 1 isoform X1</fullName>
    </submittedName>
</protein>
<feature type="region of interest" description="Disordered" evidence="3">
    <location>
        <begin position="250"/>
        <end position="275"/>
    </location>
</feature>
<dbReference type="OMA" id="DGKMCIQ"/>
<feature type="DNA-binding region" description="HMG box" evidence="1">
    <location>
        <begin position="144"/>
        <end position="212"/>
    </location>
</feature>
<accession>A0A8B7P7R6</accession>
<keyword evidence="1" id="KW-0238">DNA-binding</keyword>
<dbReference type="KEGG" id="hazt:108677483"/>
<dbReference type="GO" id="GO:0045892">
    <property type="term" value="P:negative regulation of DNA-templated transcription"/>
    <property type="evidence" value="ECO:0007669"/>
    <property type="project" value="TreeGrafter"/>
</dbReference>
<dbReference type="RefSeq" id="XP_018021191.1">
    <property type="nucleotide sequence ID" value="XM_018165702.2"/>
</dbReference>
<feature type="compositionally biased region" description="Low complexity" evidence="3">
    <location>
        <begin position="28"/>
        <end position="68"/>
    </location>
</feature>
<keyword evidence="2" id="KW-0175">Coiled coil</keyword>
<dbReference type="Gene3D" id="1.10.30.10">
    <property type="entry name" value="High mobility group box domain"/>
    <property type="match status" value="1"/>
</dbReference>
<feature type="compositionally biased region" description="Basic and acidic residues" evidence="3">
    <location>
        <begin position="454"/>
        <end position="470"/>
    </location>
</feature>
<dbReference type="Proteomes" id="UP000694843">
    <property type="component" value="Unplaced"/>
</dbReference>
<keyword evidence="5" id="KW-1185">Reference proteome</keyword>
<dbReference type="SMART" id="SM00398">
    <property type="entry name" value="HMG"/>
    <property type="match status" value="1"/>
</dbReference>
<feature type="compositionally biased region" description="Polar residues" evidence="3">
    <location>
        <begin position="95"/>
        <end position="108"/>
    </location>
</feature>
<evidence type="ECO:0000256" key="2">
    <source>
        <dbReference type="SAM" id="Coils"/>
    </source>
</evidence>
<gene>
    <name evidence="6" type="primary">LOC108677483</name>
</gene>
<evidence type="ECO:0000313" key="5">
    <source>
        <dbReference type="Proteomes" id="UP000694843"/>
    </source>
</evidence>
<keyword evidence="1" id="KW-0539">Nucleus</keyword>
<feature type="region of interest" description="Disordered" evidence="3">
    <location>
        <begin position="391"/>
        <end position="480"/>
    </location>
</feature>
<dbReference type="GeneID" id="108677483"/>